<comment type="caution">
    <text evidence="1">The sequence shown here is derived from an EMBL/GenBank/DDBJ whole genome shotgun (WGS) entry which is preliminary data.</text>
</comment>
<name>A0A8H6HLB2_9AGAR</name>
<sequence length="136" mass="14926">MPRITVDPNTEICPDYTTEAFAGARAALTAGGVAAAEAATVLKTIWTQGNDAAKIAWQLQVEEDVAADAERQRVAAEEQREIDVMKHEEEKKRKAKFLPIMMPTRRLGTTCPGRFRRARLGANFGGNASVTRRAQL</sequence>
<dbReference type="EMBL" id="JACGCI010000066">
    <property type="protein sequence ID" value="KAF6749109.1"/>
    <property type="molecule type" value="Genomic_DNA"/>
</dbReference>
<reference evidence="1 2" key="1">
    <citation type="submission" date="2020-07" db="EMBL/GenBank/DDBJ databases">
        <title>Comparative genomics of pyrophilous fungi reveals a link between fire events and developmental genes.</title>
        <authorList>
            <consortium name="DOE Joint Genome Institute"/>
            <person name="Steindorff A.S."/>
            <person name="Carver A."/>
            <person name="Calhoun S."/>
            <person name="Stillman K."/>
            <person name="Liu H."/>
            <person name="Lipzen A."/>
            <person name="Pangilinan J."/>
            <person name="Labutti K."/>
            <person name="Bruns T.D."/>
            <person name="Grigoriev I.V."/>
        </authorList>
    </citation>
    <scope>NUCLEOTIDE SEQUENCE [LARGE SCALE GENOMIC DNA]</scope>
    <source>
        <strain evidence="1 2">CBS 144469</strain>
    </source>
</reference>
<organism evidence="1 2">
    <name type="scientific">Ephemerocybe angulata</name>
    <dbReference type="NCBI Taxonomy" id="980116"/>
    <lineage>
        <taxon>Eukaryota</taxon>
        <taxon>Fungi</taxon>
        <taxon>Dikarya</taxon>
        <taxon>Basidiomycota</taxon>
        <taxon>Agaricomycotina</taxon>
        <taxon>Agaricomycetes</taxon>
        <taxon>Agaricomycetidae</taxon>
        <taxon>Agaricales</taxon>
        <taxon>Agaricineae</taxon>
        <taxon>Psathyrellaceae</taxon>
        <taxon>Ephemerocybe</taxon>
    </lineage>
</organism>
<evidence type="ECO:0000313" key="1">
    <source>
        <dbReference type="EMBL" id="KAF6749109.1"/>
    </source>
</evidence>
<proteinExistence type="predicted"/>
<evidence type="ECO:0000313" key="2">
    <source>
        <dbReference type="Proteomes" id="UP000521943"/>
    </source>
</evidence>
<gene>
    <name evidence="1" type="ORF">DFP72DRAFT_852963</name>
</gene>
<protein>
    <submittedName>
        <fullName evidence="1">Uncharacterized protein</fullName>
    </submittedName>
</protein>
<dbReference type="AlphaFoldDB" id="A0A8H6HLB2"/>
<dbReference type="Proteomes" id="UP000521943">
    <property type="component" value="Unassembled WGS sequence"/>
</dbReference>
<accession>A0A8H6HLB2</accession>
<keyword evidence="2" id="KW-1185">Reference proteome</keyword>